<evidence type="ECO:0000313" key="1">
    <source>
        <dbReference type="EMBL" id="PJE76283.1"/>
    </source>
</evidence>
<sequence length="230" mass="26084">MSLQNDTLVRRKDGEWQVWRDNTWQPYVQTKKNVPANNKPAEKAVEQVSKDRPHQRLEDHKTASGLVEQEHGKDRALAFTQAVAPKSVPTEVETSAQLKKNITENIMDVSSKFTLPAVRHMVDVQRPVVSGPLDELRFLSIDEFHHLGATTEKAIDRLTQKFQVLSEESFDQSASALRAWRQSPLYQAHLTTIVAALNTGKSIEAVLQETKAFTKEEFLALINFNRTIRA</sequence>
<protein>
    <submittedName>
        <fullName evidence="1">Uncharacterized protein</fullName>
    </submittedName>
</protein>
<reference evidence="1 2" key="1">
    <citation type="submission" date="2017-09" db="EMBL/GenBank/DDBJ databases">
        <title>Depth-based differentiation of microbial function through sediment-hosted aquifers and enrichment of novel symbionts in the deep terrestrial subsurface.</title>
        <authorList>
            <person name="Probst A.J."/>
            <person name="Ladd B."/>
            <person name="Jarett J.K."/>
            <person name="Geller-Mcgrath D.E."/>
            <person name="Sieber C.M."/>
            <person name="Emerson J.B."/>
            <person name="Anantharaman K."/>
            <person name="Thomas B.C."/>
            <person name="Malmstrom R."/>
            <person name="Stieglmeier M."/>
            <person name="Klingl A."/>
            <person name="Woyke T."/>
            <person name="Ryan C.M."/>
            <person name="Banfield J.F."/>
        </authorList>
    </citation>
    <scope>NUCLEOTIDE SEQUENCE [LARGE SCALE GENOMIC DNA]</scope>
    <source>
        <strain evidence="1">CG10_big_fil_rev_8_21_14_0_10_48_11</strain>
    </source>
</reference>
<accession>A0A2M8LFQ2</accession>
<proteinExistence type="predicted"/>
<name>A0A2M8LFQ2_9BACT</name>
<dbReference type="AlphaFoldDB" id="A0A2M8LFQ2"/>
<dbReference type="EMBL" id="PFET01000001">
    <property type="protein sequence ID" value="PJE76283.1"/>
    <property type="molecule type" value="Genomic_DNA"/>
</dbReference>
<dbReference type="Proteomes" id="UP000231152">
    <property type="component" value="Unassembled WGS sequence"/>
</dbReference>
<comment type="caution">
    <text evidence="1">The sequence shown here is derived from an EMBL/GenBank/DDBJ whole genome shotgun (WGS) entry which is preliminary data.</text>
</comment>
<organism evidence="1 2">
    <name type="scientific">Candidatus Uhrbacteria bacterium CG10_big_fil_rev_8_21_14_0_10_48_11</name>
    <dbReference type="NCBI Taxonomy" id="1975037"/>
    <lineage>
        <taxon>Bacteria</taxon>
        <taxon>Candidatus Uhriibacteriota</taxon>
    </lineage>
</organism>
<gene>
    <name evidence="1" type="ORF">COV04_00165</name>
</gene>
<evidence type="ECO:0000313" key="2">
    <source>
        <dbReference type="Proteomes" id="UP000231152"/>
    </source>
</evidence>